<organism evidence="3 4">
    <name type="scientific">Halalkalibacillus sediminis</name>
    <dbReference type="NCBI Taxonomy" id="2018042"/>
    <lineage>
        <taxon>Bacteria</taxon>
        <taxon>Bacillati</taxon>
        <taxon>Bacillota</taxon>
        <taxon>Bacilli</taxon>
        <taxon>Bacillales</taxon>
        <taxon>Bacillaceae</taxon>
        <taxon>Halalkalibacillus</taxon>
    </lineage>
</organism>
<dbReference type="EMBL" id="PJNH01000003">
    <property type="protein sequence ID" value="PKR77236.1"/>
    <property type="molecule type" value="Genomic_DNA"/>
</dbReference>
<dbReference type="RefSeq" id="WP_101332064.1">
    <property type="nucleotide sequence ID" value="NZ_PJNH01000003.1"/>
</dbReference>
<dbReference type="SMART" id="SM00091">
    <property type="entry name" value="PAS"/>
    <property type="match status" value="2"/>
</dbReference>
<name>A0A2I0QSC7_9BACI</name>
<dbReference type="InterPro" id="IPR001610">
    <property type="entry name" value="PAC"/>
</dbReference>
<dbReference type="Gene3D" id="3.60.40.10">
    <property type="entry name" value="PPM-type phosphatase domain"/>
    <property type="match status" value="1"/>
</dbReference>
<dbReference type="Gene3D" id="3.30.450.20">
    <property type="entry name" value="PAS domain"/>
    <property type="match status" value="2"/>
</dbReference>
<proteinExistence type="predicted"/>
<dbReference type="InterPro" id="IPR029016">
    <property type="entry name" value="GAF-like_dom_sf"/>
</dbReference>
<dbReference type="PROSITE" id="PS50112">
    <property type="entry name" value="PAS"/>
    <property type="match status" value="1"/>
</dbReference>
<dbReference type="InterPro" id="IPR035965">
    <property type="entry name" value="PAS-like_dom_sf"/>
</dbReference>
<dbReference type="Pfam" id="PF13426">
    <property type="entry name" value="PAS_9"/>
    <property type="match status" value="2"/>
</dbReference>
<dbReference type="SMART" id="SM00331">
    <property type="entry name" value="PP2C_SIG"/>
    <property type="match status" value="1"/>
</dbReference>
<dbReference type="PANTHER" id="PTHR43102:SF2">
    <property type="entry name" value="GAF DOMAIN-CONTAINING PROTEIN"/>
    <property type="match status" value="1"/>
</dbReference>
<dbReference type="InterPro" id="IPR000014">
    <property type="entry name" value="PAS"/>
</dbReference>
<gene>
    <name evidence="3" type="ORF">CEY16_10880</name>
</gene>
<reference evidence="3 4" key="1">
    <citation type="submission" date="2017-06" db="EMBL/GenBank/DDBJ databases">
        <title>the draft geome sequence of Illustriluteabacillus marina B3227.</title>
        <authorList>
            <person name="He R.-H."/>
            <person name="Du Z.-J."/>
        </authorList>
    </citation>
    <scope>NUCLEOTIDE SEQUENCE [LARGE SCALE GENOMIC DNA]</scope>
    <source>
        <strain evidence="3 4">B3227</strain>
    </source>
</reference>
<evidence type="ECO:0008006" key="5">
    <source>
        <dbReference type="Google" id="ProtNLM"/>
    </source>
</evidence>
<dbReference type="InterPro" id="IPR036457">
    <property type="entry name" value="PPM-type-like_dom_sf"/>
</dbReference>
<feature type="domain" description="PAC" evidence="2">
    <location>
        <begin position="396"/>
        <end position="448"/>
    </location>
</feature>
<evidence type="ECO:0000313" key="3">
    <source>
        <dbReference type="EMBL" id="PKR77236.1"/>
    </source>
</evidence>
<dbReference type="Gene3D" id="3.30.450.40">
    <property type="match status" value="1"/>
</dbReference>
<dbReference type="SUPFAM" id="SSF55781">
    <property type="entry name" value="GAF domain-like"/>
    <property type="match status" value="1"/>
</dbReference>
<evidence type="ECO:0000313" key="4">
    <source>
        <dbReference type="Proteomes" id="UP000243524"/>
    </source>
</evidence>
<dbReference type="InterPro" id="IPR001932">
    <property type="entry name" value="PPM-type_phosphatase-like_dom"/>
</dbReference>
<dbReference type="InterPro" id="IPR003018">
    <property type="entry name" value="GAF"/>
</dbReference>
<evidence type="ECO:0000259" key="1">
    <source>
        <dbReference type="PROSITE" id="PS50112"/>
    </source>
</evidence>
<sequence>MDDKISKWIKEINKKGIVFDTEQSEIARLESLHNLDLQFDKQDPYFDDITELARDMFDVEMSLITFVGTDRQHFKSCIGFPEDLDQTGTSRDISFCQHLIVEDGPMVIENAHEDDRFKNNPLVTEGYISFYAGVPLRVNDGPVLGTLCVLDPEPRTFSDKEMKQLKKLSNWVITELSIKRKFNDLYKKQEELNQVIEKNRYLAAGVDHSSSSIVITDPKETGNPIIYVNDAFTELTEFTKEEALGENCKFLQGTKTDPDSVESIRNAIKNQEPIQIEILNYKKSGETFWNELIINPIFDDNGDPIYFIGVQKDITKRKAVEQHLLNEVFEQDNLFNALPELVLMLDIEGNVKKSNHQLYEFTDYNEFELMNRPFSDFLQTKDLHGHLKEASDNDFHKFESSLITKNKQYLSFEWSLVLVKDSRGKPTGIVAIGKDLSMQLQLQKDVEYAGKLQREMLQPGFSTDRFNLEFLHRASNFVSGDSYGYEYNAEKNSLFIYLIDVMGHGVATALQTSSIKLLFNQISRRNISVKEKLRLVNEASIPIFPKSYFATAFCADIDLNTGEVDYVAAGINHFATKMNGEMQMKKAPGPLIGLTKEASFQEYKLTLEKGDALFLMTDGITDEIQIRGEQLPNDFSQARDYLQRVSETQYRDDDATAVCFQFI</sequence>
<dbReference type="CDD" id="cd00130">
    <property type="entry name" value="PAS"/>
    <property type="match status" value="2"/>
</dbReference>
<feature type="domain" description="PAC" evidence="2">
    <location>
        <begin position="272"/>
        <end position="326"/>
    </location>
</feature>
<comment type="caution">
    <text evidence="3">The sequence shown here is derived from an EMBL/GenBank/DDBJ whole genome shotgun (WGS) entry which is preliminary data.</text>
</comment>
<dbReference type="SMART" id="SM00086">
    <property type="entry name" value="PAC"/>
    <property type="match status" value="2"/>
</dbReference>
<dbReference type="PANTHER" id="PTHR43102">
    <property type="entry name" value="SLR1143 PROTEIN"/>
    <property type="match status" value="1"/>
</dbReference>
<dbReference type="PROSITE" id="PS50113">
    <property type="entry name" value="PAC"/>
    <property type="match status" value="2"/>
</dbReference>
<dbReference type="SMART" id="SM00065">
    <property type="entry name" value="GAF"/>
    <property type="match status" value="1"/>
</dbReference>
<dbReference type="NCBIfam" id="TIGR00229">
    <property type="entry name" value="sensory_box"/>
    <property type="match status" value="1"/>
</dbReference>
<dbReference type="Proteomes" id="UP000243524">
    <property type="component" value="Unassembled WGS sequence"/>
</dbReference>
<dbReference type="SUPFAM" id="SSF55785">
    <property type="entry name" value="PYP-like sensor domain (PAS domain)"/>
    <property type="match status" value="2"/>
</dbReference>
<keyword evidence="4" id="KW-1185">Reference proteome</keyword>
<dbReference type="InterPro" id="IPR000700">
    <property type="entry name" value="PAS-assoc_C"/>
</dbReference>
<dbReference type="AlphaFoldDB" id="A0A2I0QSC7"/>
<protein>
    <recommendedName>
        <fullName evidence="5">Histidine kinase</fullName>
    </recommendedName>
</protein>
<evidence type="ECO:0000259" key="2">
    <source>
        <dbReference type="PROSITE" id="PS50113"/>
    </source>
</evidence>
<accession>A0A2I0QSC7</accession>
<feature type="domain" description="PAS" evidence="1">
    <location>
        <begin position="198"/>
        <end position="270"/>
    </location>
</feature>
<dbReference type="SUPFAM" id="SSF81606">
    <property type="entry name" value="PP2C-like"/>
    <property type="match status" value="1"/>
</dbReference>
<dbReference type="OrthoDB" id="9759607at2"/>
<dbReference type="Pfam" id="PF07228">
    <property type="entry name" value="SpoIIE"/>
    <property type="match status" value="1"/>
</dbReference>
<dbReference type="Pfam" id="PF01590">
    <property type="entry name" value="GAF"/>
    <property type="match status" value="1"/>
</dbReference>